<evidence type="ECO:0000256" key="3">
    <source>
        <dbReference type="ARBA" id="ARBA00022692"/>
    </source>
</evidence>
<dbReference type="GO" id="GO:0005886">
    <property type="term" value="C:plasma membrane"/>
    <property type="evidence" value="ECO:0007669"/>
    <property type="project" value="UniProtKB-SubCell"/>
</dbReference>
<reference evidence="8 9" key="1">
    <citation type="submission" date="2017-01" db="EMBL/GenBank/DDBJ databases">
        <title>Whole-Genome Shotgun Sequencing of Two beta-Proteobacterial Species in Search of the Bulgecin Biosynthetic Cluster.</title>
        <authorList>
            <person name="Horsman M.E."/>
            <person name="Marous D.R."/>
            <person name="Li R."/>
            <person name="Oliver R.A."/>
            <person name="Byun B."/>
            <person name="Emrich S.J."/>
            <person name="Boggess B."/>
            <person name="Townsend C.A."/>
            <person name="Mobashery S."/>
        </authorList>
    </citation>
    <scope>NUCLEOTIDE SEQUENCE [LARGE SCALE GENOMIC DNA]</scope>
    <source>
        <strain evidence="8 9">ATCC 31363</strain>
    </source>
</reference>
<dbReference type="Proteomes" id="UP000218022">
    <property type="component" value="Unassembled WGS sequence"/>
</dbReference>
<dbReference type="PANTHER" id="PTHR43124:SF3">
    <property type="entry name" value="CHLORAMPHENICOL EFFLUX PUMP RV0191"/>
    <property type="match status" value="1"/>
</dbReference>
<dbReference type="SUPFAM" id="SSF103473">
    <property type="entry name" value="MFS general substrate transporter"/>
    <property type="match status" value="1"/>
</dbReference>
<feature type="transmembrane region" description="Helical" evidence="6">
    <location>
        <begin position="173"/>
        <end position="193"/>
    </location>
</feature>
<dbReference type="AlphaFoldDB" id="A0A2A4ER37"/>
<gene>
    <name evidence="8" type="ORF">BWP39_24035</name>
</gene>
<keyword evidence="5 6" id="KW-0472">Membrane</keyword>
<keyword evidence="2" id="KW-1003">Cell membrane</keyword>
<evidence type="ECO:0000256" key="6">
    <source>
        <dbReference type="SAM" id="Phobius"/>
    </source>
</evidence>
<feature type="transmembrane region" description="Helical" evidence="6">
    <location>
        <begin position="85"/>
        <end position="105"/>
    </location>
</feature>
<comment type="caution">
    <text evidence="8">The sequence shown here is derived from an EMBL/GenBank/DDBJ whole genome shotgun (WGS) entry which is preliminary data.</text>
</comment>
<evidence type="ECO:0000313" key="9">
    <source>
        <dbReference type="Proteomes" id="UP000218022"/>
    </source>
</evidence>
<dbReference type="InterPro" id="IPR036259">
    <property type="entry name" value="MFS_trans_sf"/>
</dbReference>
<dbReference type="InterPro" id="IPR020846">
    <property type="entry name" value="MFS_dom"/>
</dbReference>
<feature type="transmembrane region" description="Helical" evidence="6">
    <location>
        <begin position="111"/>
        <end position="134"/>
    </location>
</feature>
<feature type="transmembrane region" description="Helical" evidence="6">
    <location>
        <begin position="141"/>
        <end position="161"/>
    </location>
</feature>
<dbReference type="Gene3D" id="1.20.1250.20">
    <property type="entry name" value="MFS general substrate transporter like domains"/>
    <property type="match status" value="1"/>
</dbReference>
<dbReference type="InterPro" id="IPR011701">
    <property type="entry name" value="MFS"/>
</dbReference>
<feature type="transmembrane region" description="Helical" evidence="6">
    <location>
        <begin position="379"/>
        <end position="401"/>
    </location>
</feature>
<proteinExistence type="predicted"/>
<evidence type="ECO:0000256" key="4">
    <source>
        <dbReference type="ARBA" id="ARBA00022989"/>
    </source>
</evidence>
<evidence type="ECO:0000256" key="2">
    <source>
        <dbReference type="ARBA" id="ARBA00022475"/>
    </source>
</evidence>
<dbReference type="PANTHER" id="PTHR43124">
    <property type="entry name" value="PURINE EFFLUX PUMP PBUE"/>
    <property type="match status" value="1"/>
</dbReference>
<accession>A0A2A4ER37</accession>
<keyword evidence="4 6" id="KW-1133">Transmembrane helix</keyword>
<feature type="transmembrane region" description="Helical" evidence="6">
    <location>
        <begin position="350"/>
        <end position="373"/>
    </location>
</feature>
<comment type="subcellular location">
    <subcellularLocation>
        <location evidence="1">Cell membrane</location>
        <topology evidence="1">Multi-pass membrane protein</topology>
    </subcellularLocation>
</comment>
<evidence type="ECO:0000256" key="5">
    <source>
        <dbReference type="ARBA" id="ARBA00023136"/>
    </source>
</evidence>
<dbReference type="CDD" id="cd06174">
    <property type="entry name" value="MFS"/>
    <property type="match status" value="1"/>
</dbReference>
<feature type="transmembrane region" description="Helical" evidence="6">
    <location>
        <begin position="290"/>
        <end position="309"/>
    </location>
</feature>
<evidence type="ECO:0000256" key="1">
    <source>
        <dbReference type="ARBA" id="ARBA00004651"/>
    </source>
</evidence>
<evidence type="ECO:0000259" key="7">
    <source>
        <dbReference type="PROSITE" id="PS50850"/>
    </source>
</evidence>
<feature type="transmembrane region" description="Helical" evidence="6">
    <location>
        <begin position="222"/>
        <end position="243"/>
    </location>
</feature>
<feature type="transmembrane region" description="Helical" evidence="6">
    <location>
        <begin position="263"/>
        <end position="283"/>
    </location>
</feature>
<dbReference type="Pfam" id="PF07690">
    <property type="entry name" value="MFS_1"/>
    <property type="match status" value="1"/>
</dbReference>
<sequence length="411" mass="43758">MIEAMRRTRYPEDNTGSHGMFVVLMLTCLISVLDRQVFSVVIPSVGLALAMSAQQLSTSYVALYFGAGISALPTAWLADRVPRKHLAIVGLVLFSIGTGLVAYVQNVPQYIALRFLTGIGIGVHLVAVLAIGMANFPKNRALVAGAFTFTFGIGAALGPNLGGVVFHAYGWRVLHTMLGLTALPATFLVVWLVKPAFAEKNRGDAFKSPGDTRHRTTQVRRFTHLLLPTAAVILLSFAVYGYLLQYVPYLEESQRFPPSLANVAVGAYGFGTLFALHGGWLGHTYGSRRTLIGGFVAAAIVGGALFGGLSGSPTFHIMMSAVFGVVIGAGAYVNLLTWMSESLAPSRESWAIGLFFSSFYLPVPLVAYVFGALKEHCGWTVAGLLIVSGLSLCAALLVSVAPTSRSVLPVQ</sequence>
<feature type="transmembrane region" description="Helical" evidence="6">
    <location>
        <begin position="60"/>
        <end position="78"/>
    </location>
</feature>
<evidence type="ECO:0000313" key="8">
    <source>
        <dbReference type="EMBL" id="PCE22754.1"/>
    </source>
</evidence>
<keyword evidence="3 6" id="KW-0812">Transmembrane</keyword>
<dbReference type="PROSITE" id="PS50850">
    <property type="entry name" value="MFS"/>
    <property type="match status" value="1"/>
</dbReference>
<feature type="domain" description="Major facilitator superfamily (MFS) profile" evidence="7">
    <location>
        <begin position="20"/>
        <end position="406"/>
    </location>
</feature>
<name>A0A2A4ER37_9BURK</name>
<feature type="transmembrane region" description="Helical" evidence="6">
    <location>
        <begin position="315"/>
        <end position="338"/>
    </location>
</feature>
<dbReference type="GO" id="GO:0022857">
    <property type="term" value="F:transmembrane transporter activity"/>
    <property type="evidence" value="ECO:0007669"/>
    <property type="project" value="InterPro"/>
</dbReference>
<dbReference type="InterPro" id="IPR050189">
    <property type="entry name" value="MFS_Efflux_Transporters"/>
</dbReference>
<protein>
    <recommendedName>
        <fullName evidence="7">Major facilitator superfamily (MFS) profile domain-containing protein</fullName>
    </recommendedName>
</protein>
<organism evidence="8 9">
    <name type="scientific">Paraburkholderia acidicola</name>
    <dbReference type="NCBI Taxonomy" id="1912599"/>
    <lineage>
        <taxon>Bacteria</taxon>
        <taxon>Pseudomonadati</taxon>
        <taxon>Pseudomonadota</taxon>
        <taxon>Betaproteobacteria</taxon>
        <taxon>Burkholderiales</taxon>
        <taxon>Burkholderiaceae</taxon>
        <taxon>Paraburkholderia</taxon>
    </lineage>
</organism>
<dbReference type="EMBL" id="MTZV01000006">
    <property type="protein sequence ID" value="PCE22754.1"/>
    <property type="molecule type" value="Genomic_DNA"/>
</dbReference>